<comment type="caution">
    <text evidence="5">The sequence shown here is derived from an EMBL/GenBank/DDBJ whole genome shotgun (WGS) entry which is preliminary data.</text>
</comment>
<dbReference type="InterPro" id="IPR013762">
    <property type="entry name" value="Integrase-like_cat_sf"/>
</dbReference>
<keyword evidence="6" id="KW-1185">Reference proteome</keyword>
<dbReference type="Pfam" id="PF13356">
    <property type="entry name" value="Arm-DNA-bind_3"/>
    <property type="match status" value="1"/>
</dbReference>
<gene>
    <name evidence="5" type="ORF">NX784_23055</name>
</gene>
<keyword evidence="2" id="KW-0229">DNA integration</keyword>
<evidence type="ECO:0000256" key="1">
    <source>
        <dbReference type="ARBA" id="ARBA00008857"/>
    </source>
</evidence>
<dbReference type="Proteomes" id="UP001204151">
    <property type="component" value="Unassembled WGS sequence"/>
</dbReference>
<sequence length="432" mass="49030">MARVNFTKKRIDEFCCPSGKPQAFLWDTEVPKLALRVTKNGAKSYVFQYPVKNTKDDKRRLTIGSISAWSIPQARDEARRLQRLLDTGKDPKEVKQHEAHAQQIARAAKASRQMPAREAWNAYLAAPHPRWGETHRRDHILAAQEGGTQAKIGKRETKAGPLASLLRRPLSEITSSVVAEWLTKESKDRPTAAANSYRKLRTFINWCAEAQAYRDIVNTNCCSTATVKNVVPGSKTKPNDCLQREQLKPWFAEIRKIDNQMFCTYLQCLLLTGARREEMLSLRWDDVNFAWRTLCIKDKVDETGKREIPLTPYVADLLSKLSKSRINEWVFSSAKGKTGRVVGVTKPHNKAIKAAGVPHVSLHGLRRSFTTLAELATVPDAITAQIQGHRPSAIQEKHYKRRPMETVRENHEKLEAWILEQAGIQLDEKVRA</sequence>
<comment type="similarity">
    <text evidence="1">Belongs to the 'phage' integrase family.</text>
</comment>
<accession>A0ABT1ZXB4</accession>
<keyword evidence="3" id="KW-0233">DNA recombination</keyword>
<feature type="domain" description="Tyr recombinase" evidence="4">
    <location>
        <begin position="237"/>
        <end position="412"/>
    </location>
</feature>
<dbReference type="PANTHER" id="PTHR30629:SF6">
    <property type="entry name" value="PROPHAGE INTEGRASE INTA-RELATED"/>
    <property type="match status" value="1"/>
</dbReference>
<name>A0ABT1ZXB4_9BURK</name>
<dbReference type="EMBL" id="JANUGW010000021">
    <property type="protein sequence ID" value="MCS0584476.1"/>
    <property type="molecule type" value="Genomic_DNA"/>
</dbReference>
<protein>
    <submittedName>
        <fullName evidence="5">Site-specific integrase</fullName>
    </submittedName>
</protein>
<dbReference type="CDD" id="cd00796">
    <property type="entry name" value="INT_Rci_Hp1_C"/>
    <property type="match status" value="1"/>
</dbReference>
<dbReference type="InterPro" id="IPR011010">
    <property type="entry name" value="DNA_brk_join_enz"/>
</dbReference>
<dbReference type="InterPro" id="IPR038488">
    <property type="entry name" value="Integrase_DNA-bd_sf"/>
</dbReference>
<evidence type="ECO:0000313" key="5">
    <source>
        <dbReference type="EMBL" id="MCS0584476.1"/>
    </source>
</evidence>
<evidence type="ECO:0000256" key="3">
    <source>
        <dbReference type="ARBA" id="ARBA00023172"/>
    </source>
</evidence>
<evidence type="ECO:0000256" key="2">
    <source>
        <dbReference type="ARBA" id="ARBA00022908"/>
    </source>
</evidence>
<dbReference type="Gene3D" id="1.10.443.10">
    <property type="entry name" value="Intergrase catalytic core"/>
    <property type="match status" value="1"/>
</dbReference>
<dbReference type="InterPro" id="IPR002104">
    <property type="entry name" value="Integrase_catalytic"/>
</dbReference>
<dbReference type="RefSeq" id="WP_258819028.1">
    <property type="nucleotide sequence ID" value="NZ_JANUGW010000021.1"/>
</dbReference>
<dbReference type="InterPro" id="IPR025166">
    <property type="entry name" value="Integrase_DNA_bind_dom"/>
</dbReference>
<evidence type="ECO:0000259" key="4">
    <source>
        <dbReference type="PROSITE" id="PS51898"/>
    </source>
</evidence>
<dbReference type="PROSITE" id="PS51898">
    <property type="entry name" value="TYR_RECOMBINASE"/>
    <property type="match status" value="1"/>
</dbReference>
<dbReference type="Gene3D" id="3.30.160.390">
    <property type="entry name" value="Integrase, DNA-binding domain"/>
    <property type="match status" value="1"/>
</dbReference>
<dbReference type="Pfam" id="PF00589">
    <property type="entry name" value="Phage_integrase"/>
    <property type="match status" value="1"/>
</dbReference>
<dbReference type="PANTHER" id="PTHR30629">
    <property type="entry name" value="PROPHAGE INTEGRASE"/>
    <property type="match status" value="1"/>
</dbReference>
<reference evidence="5 6" key="1">
    <citation type="submission" date="2022-08" db="EMBL/GenBank/DDBJ databases">
        <title>Reclassification of Massilia species as members of the genera Telluria, Duganella, Pseudoduganella, Mokoshia gen. nov. and Zemynaea gen. nov. using orthogonal and non-orthogonal genome-based approaches.</title>
        <authorList>
            <person name="Bowman J.P."/>
        </authorList>
    </citation>
    <scope>NUCLEOTIDE SEQUENCE [LARGE SCALE GENOMIC DNA]</scope>
    <source>
        <strain evidence="5 6">JCM 31316</strain>
    </source>
</reference>
<evidence type="ECO:0000313" key="6">
    <source>
        <dbReference type="Proteomes" id="UP001204151"/>
    </source>
</evidence>
<dbReference type="SUPFAM" id="SSF56349">
    <property type="entry name" value="DNA breaking-rejoining enzymes"/>
    <property type="match status" value="1"/>
</dbReference>
<dbReference type="InterPro" id="IPR050808">
    <property type="entry name" value="Phage_Integrase"/>
</dbReference>
<organism evidence="5 6">
    <name type="scientific">Massilia pinisoli</name>
    <dbReference type="NCBI Taxonomy" id="1772194"/>
    <lineage>
        <taxon>Bacteria</taxon>
        <taxon>Pseudomonadati</taxon>
        <taxon>Pseudomonadota</taxon>
        <taxon>Betaproteobacteria</taxon>
        <taxon>Burkholderiales</taxon>
        <taxon>Oxalobacteraceae</taxon>
        <taxon>Telluria group</taxon>
        <taxon>Massilia</taxon>
    </lineage>
</organism>
<proteinExistence type="inferred from homology"/>